<protein>
    <submittedName>
        <fullName evidence="7">VCBS repeat-containing protein</fullName>
    </submittedName>
</protein>
<comment type="caution">
    <text evidence="7">The sequence shown here is derived from an EMBL/GenBank/DDBJ whole genome shotgun (WGS) entry which is preliminary data.</text>
</comment>
<dbReference type="PROSITE" id="PS51257">
    <property type="entry name" value="PROKAR_LIPOPROTEIN"/>
    <property type="match status" value="1"/>
</dbReference>
<sequence>MPDQLRVSYSITMLALLVLMGSCKKEKPKQEEAQLYNKYCASCHLAPKIEELPKEVWEKSVLPAMVARMDVEGMYQDPNEVKPGFRPQITLKEWAQLENYIISNAPEKLETIQVPKADTLQSFTVKPYALDSQNGALITYVEFMNGENPLFFGDLTGNLSSFDYSEETTEQLYQGKTPVTWYSKKDSVEIISEVGILGPSELEKGKLTRKIGKDTTSLPNSFHRPVHTLLEDLNGDGKNEIVVSEFGNESGRLSLLTENESGQYDKKVLLNLPGAIRTVARDMDGDGKKDVVALMTQSNESITVFYQTDDLVFQAEKVLEFSPVYGTSWFELVDYNGDGLDDIITVQGDNADISYVNKPYHGMRIHLNNGDGTYSESYFYPLYGATRVVSRDYDQDGDLDFALISTFPNYMEFPELTFIYLENKDSENYVFSTNILEDPTLARWFLMDAADIDNDGDEDIVLSSLTLGFTPVPKVLSERWKESNVDIVVLENLLH</sequence>
<dbReference type="InterPro" id="IPR013517">
    <property type="entry name" value="FG-GAP"/>
</dbReference>
<feature type="domain" description="Cytochrome c" evidence="6">
    <location>
        <begin position="27"/>
        <end position="105"/>
    </location>
</feature>
<evidence type="ECO:0000256" key="2">
    <source>
        <dbReference type="ARBA" id="ARBA00022723"/>
    </source>
</evidence>
<dbReference type="PANTHER" id="PTHR46580">
    <property type="entry name" value="SENSOR KINASE-RELATED"/>
    <property type="match status" value="1"/>
</dbReference>
<dbReference type="Pfam" id="PF13517">
    <property type="entry name" value="FG-GAP_3"/>
    <property type="match status" value="1"/>
</dbReference>
<organism evidence="7 8">
    <name type="scientific">[Muricauda] lutisoli</name>
    <dbReference type="NCBI Taxonomy" id="2816035"/>
    <lineage>
        <taxon>Bacteria</taxon>
        <taxon>Pseudomonadati</taxon>
        <taxon>Bacteroidota</taxon>
        <taxon>Flavobacteriia</taxon>
        <taxon>Flavobacteriales</taxon>
        <taxon>Flavobacteriaceae</taxon>
        <taxon>Allomuricauda</taxon>
    </lineage>
</organism>
<dbReference type="InterPro" id="IPR036909">
    <property type="entry name" value="Cyt_c-like_dom_sf"/>
</dbReference>
<evidence type="ECO:0000313" key="7">
    <source>
        <dbReference type="EMBL" id="MBO0329921.1"/>
    </source>
</evidence>
<dbReference type="InterPro" id="IPR009056">
    <property type="entry name" value="Cyt_c-like_dom"/>
</dbReference>
<dbReference type="SUPFAM" id="SSF46626">
    <property type="entry name" value="Cytochrome c"/>
    <property type="match status" value="1"/>
</dbReference>
<evidence type="ECO:0000256" key="5">
    <source>
        <dbReference type="PROSITE-ProRule" id="PRU00433"/>
    </source>
</evidence>
<keyword evidence="3" id="KW-0732">Signal</keyword>
<evidence type="ECO:0000256" key="4">
    <source>
        <dbReference type="ARBA" id="ARBA00023004"/>
    </source>
</evidence>
<dbReference type="PANTHER" id="PTHR46580:SF4">
    <property type="entry name" value="ATP_GTP-BINDING PROTEIN"/>
    <property type="match status" value="1"/>
</dbReference>
<keyword evidence="1 5" id="KW-0349">Heme</keyword>
<dbReference type="RefSeq" id="WP_207070364.1">
    <property type="nucleotide sequence ID" value="NZ_JAFLND010000001.1"/>
</dbReference>
<gene>
    <name evidence="7" type="ORF">J0X13_05135</name>
</gene>
<keyword evidence="8" id="KW-1185">Reference proteome</keyword>
<dbReference type="InterPro" id="IPR028994">
    <property type="entry name" value="Integrin_alpha_N"/>
</dbReference>
<evidence type="ECO:0000259" key="6">
    <source>
        <dbReference type="PROSITE" id="PS51007"/>
    </source>
</evidence>
<accession>A0ABS3EVF3</accession>
<evidence type="ECO:0000256" key="3">
    <source>
        <dbReference type="ARBA" id="ARBA00022729"/>
    </source>
</evidence>
<evidence type="ECO:0000256" key="1">
    <source>
        <dbReference type="ARBA" id="ARBA00022617"/>
    </source>
</evidence>
<reference evidence="7 8" key="1">
    <citation type="submission" date="2021-03" db="EMBL/GenBank/DDBJ databases">
        <title>Muricauda sp. CAU 1631 isolated from Incheon.</title>
        <authorList>
            <person name="Kim W."/>
        </authorList>
    </citation>
    <scope>NUCLEOTIDE SEQUENCE [LARGE SCALE GENOMIC DNA]</scope>
    <source>
        <strain evidence="7 8">CAU 1631</strain>
    </source>
</reference>
<dbReference type="Proteomes" id="UP000664163">
    <property type="component" value="Unassembled WGS sequence"/>
</dbReference>
<evidence type="ECO:0000313" key="8">
    <source>
        <dbReference type="Proteomes" id="UP000664163"/>
    </source>
</evidence>
<keyword evidence="2 5" id="KW-0479">Metal-binding</keyword>
<proteinExistence type="predicted"/>
<name>A0ABS3EVF3_9FLAO</name>
<keyword evidence="4 5" id="KW-0408">Iron</keyword>
<dbReference type="SUPFAM" id="SSF69318">
    <property type="entry name" value="Integrin alpha N-terminal domain"/>
    <property type="match status" value="1"/>
</dbReference>
<dbReference type="Gene3D" id="2.130.10.130">
    <property type="entry name" value="Integrin alpha, N-terminal"/>
    <property type="match status" value="1"/>
</dbReference>
<dbReference type="EMBL" id="JAFLND010000001">
    <property type="protein sequence ID" value="MBO0329921.1"/>
    <property type="molecule type" value="Genomic_DNA"/>
</dbReference>
<dbReference type="PROSITE" id="PS51007">
    <property type="entry name" value="CYTC"/>
    <property type="match status" value="1"/>
</dbReference>